<evidence type="ECO:0000313" key="5">
    <source>
        <dbReference type="Proteomes" id="UP000050501"/>
    </source>
</evidence>
<dbReference type="EMBL" id="DF967975">
    <property type="protein sequence ID" value="GAP19177.1"/>
    <property type="molecule type" value="Genomic_DNA"/>
</dbReference>
<organism evidence="3">
    <name type="scientific">Levilinea saccharolytica</name>
    <dbReference type="NCBI Taxonomy" id="229921"/>
    <lineage>
        <taxon>Bacteria</taxon>
        <taxon>Bacillati</taxon>
        <taxon>Chloroflexota</taxon>
        <taxon>Anaerolineae</taxon>
        <taxon>Anaerolineales</taxon>
        <taxon>Anaerolineaceae</taxon>
        <taxon>Levilinea</taxon>
    </lineage>
</organism>
<feature type="transmembrane region" description="Helical" evidence="2">
    <location>
        <begin position="7"/>
        <end position="27"/>
    </location>
</feature>
<dbReference type="STRING" id="229921.ADN01_00835"/>
<dbReference type="Proteomes" id="UP000050501">
    <property type="component" value="Unassembled WGS sequence"/>
</dbReference>
<dbReference type="RefSeq" id="WP_062419477.1">
    <property type="nucleotide sequence ID" value="NZ_BBXZ01000161.1"/>
</dbReference>
<accession>A0A0M8JPK4</accession>
<feature type="compositionally biased region" description="Basic and acidic residues" evidence="1">
    <location>
        <begin position="78"/>
        <end position="99"/>
    </location>
</feature>
<name>A0A0M8JPK4_9CHLR</name>
<evidence type="ECO:0000313" key="3">
    <source>
        <dbReference type="EMBL" id="GAP19177.1"/>
    </source>
</evidence>
<proteinExistence type="predicted"/>
<keyword evidence="5" id="KW-1185">Reference proteome</keyword>
<keyword evidence="2" id="KW-0812">Transmembrane</keyword>
<feature type="transmembrane region" description="Helical" evidence="2">
    <location>
        <begin position="33"/>
        <end position="51"/>
    </location>
</feature>
<protein>
    <submittedName>
        <fullName evidence="3">Uncharacterized protein</fullName>
    </submittedName>
</protein>
<evidence type="ECO:0000256" key="2">
    <source>
        <dbReference type="SAM" id="Phobius"/>
    </source>
</evidence>
<gene>
    <name evidence="4" type="ORF">ADN01_00835</name>
    <name evidence="3" type="ORF">LSAC_03077</name>
</gene>
<dbReference type="AlphaFoldDB" id="A0A0M8JPK4"/>
<keyword evidence="2" id="KW-1133">Transmembrane helix</keyword>
<feature type="compositionally biased region" description="Basic residues" evidence="1">
    <location>
        <begin position="66"/>
        <end position="77"/>
    </location>
</feature>
<feature type="region of interest" description="Disordered" evidence="1">
    <location>
        <begin position="56"/>
        <end position="99"/>
    </location>
</feature>
<sequence length="99" mass="10820">MTLGNRIGVFLILLGIALIGLFILSDIAAAPEIGLLAAGTLILLVGIYLFWKNPNPAPPASGRFGIFKRKPKPKKEKKGKDKKDKREQKSEPPSESRPK</sequence>
<keyword evidence="2" id="KW-0472">Membrane</keyword>
<dbReference type="EMBL" id="LGCM01000003">
    <property type="protein sequence ID" value="KPL91512.1"/>
    <property type="molecule type" value="Genomic_DNA"/>
</dbReference>
<reference evidence="4 5" key="2">
    <citation type="submission" date="2015-07" db="EMBL/GenBank/DDBJ databases">
        <title>Genome sequence of Levilinea saccharolytica DSM 16555.</title>
        <authorList>
            <person name="Hemp J."/>
            <person name="Ward L.M."/>
            <person name="Pace L.A."/>
            <person name="Fischer W.W."/>
        </authorList>
    </citation>
    <scope>NUCLEOTIDE SEQUENCE [LARGE SCALE GENOMIC DNA]</scope>
    <source>
        <strain evidence="4 5">KIBI-1</strain>
    </source>
</reference>
<evidence type="ECO:0000313" key="4">
    <source>
        <dbReference type="EMBL" id="KPL91512.1"/>
    </source>
</evidence>
<evidence type="ECO:0000256" key="1">
    <source>
        <dbReference type="SAM" id="MobiDB-lite"/>
    </source>
</evidence>
<reference evidence="3" key="1">
    <citation type="journal article" date="2015" name="Genome Announc.">
        <title>Draft Genome Sequences of Anaerolinea thermolimosa IMO-1, Bellilinea caldifistulae GOMI-1, Leptolinea tardivitalis YMTK-2, Levilinea saccharolytica KIBI-1, Longilinea arvoryzae KOME-1, Previously Described as Members of the Class Anaerolineae (Chloroflexi).</title>
        <authorList>
            <person name="Matsuura N."/>
            <person name="Tourlousse M.D."/>
            <person name="Ohashi A."/>
            <person name="Hugenholtz P."/>
            <person name="Sekiguchi Y."/>
        </authorList>
    </citation>
    <scope>NUCLEOTIDE SEQUENCE</scope>
    <source>
        <strain evidence="3">KIBI-1</strain>
    </source>
</reference>